<dbReference type="InterPro" id="IPR011122">
    <property type="entry name" value="WavE"/>
</dbReference>
<reference evidence="3 4" key="1">
    <citation type="submission" date="2018-03" db="EMBL/GenBank/DDBJ databases">
        <title>Whole genome sequencing of Histamine producing bacteria.</title>
        <authorList>
            <person name="Butler K."/>
        </authorList>
    </citation>
    <scope>NUCLEOTIDE SEQUENCE [LARGE SCALE GENOMIC DNA]</scope>
    <source>
        <strain evidence="2 4">FS-6.1</strain>
        <strain evidence="1 3">FS-6.2</strain>
    </source>
</reference>
<dbReference type="EMBL" id="PYMP01000009">
    <property type="protein sequence ID" value="PSU52021.1"/>
    <property type="molecule type" value="Genomic_DNA"/>
</dbReference>
<proteinExistence type="predicted"/>
<evidence type="ECO:0000313" key="4">
    <source>
        <dbReference type="Proteomes" id="UP000241618"/>
    </source>
</evidence>
<evidence type="ECO:0000313" key="3">
    <source>
        <dbReference type="Proteomes" id="UP000241405"/>
    </source>
</evidence>
<dbReference type="Proteomes" id="UP000241405">
    <property type="component" value="Unassembled WGS sequence"/>
</dbReference>
<dbReference type="AlphaFoldDB" id="A0A2T3JSC1"/>
<protein>
    <submittedName>
        <fullName evidence="2">LPS biosynthesis protein WavE</fullName>
    </submittedName>
</protein>
<comment type="caution">
    <text evidence="2">The sequence shown here is derived from an EMBL/GenBank/DDBJ whole genome shotgun (WGS) entry which is preliminary data.</text>
</comment>
<dbReference type="EMBL" id="PYMO01000008">
    <property type="protein sequence ID" value="PSU25237.1"/>
    <property type="molecule type" value="Genomic_DNA"/>
</dbReference>
<keyword evidence="3" id="KW-1185">Reference proteome</keyword>
<dbReference type="Pfam" id="PF07507">
    <property type="entry name" value="WavE"/>
    <property type="match status" value="1"/>
</dbReference>
<evidence type="ECO:0000313" key="2">
    <source>
        <dbReference type="EMBL" id="PSU52021.1"/>
    </source>
</evidence>
<name>A0A2T3JSC1_PHOPO</name>
<organism evidence="2 4">
    <name type="scientific">Photobacterium phosphoreum</name>
    <dbReference type="NCBI Taxonomy" id="659"/>
    <lineage>
        <taxon>Bacteria</taxon>
        <taxon>Pseudomonadati</taxon>
        <taxon>Pseudomonadota</taxon>
        <taxon>Gammaproteobacteria</taxon>
        <taxon>Vibrionales</taxon>
        <taxon>Vibrionaceae</taxon>
        <taxon>Photobacterium</taxon>
    </lineage>
</organism>
<accession>A0A2T3JSC1</accession>
<evidence type="ECO:0000313" key="1">
    <source>
        <dbReference type="EMBL" id="PSU25237.1"/>
    </source>
</evidence>
<sequence length="339" mass="39841">MLFFVGFLKNMKHFWRCLMNNTFQQITVVVQGPVQNYQGRTHHEEGITQRCLDSIRTHLPGSKVILSTWPDQDLTGLDYDQLIISKDPGQNQDGFCHVNYQRQVLSTQAGLDAVTTPYAVKLRSDNFLTGNQFVTIQQQFTKTELNQQIFSEKVVVNSNLFRRSSHGHRVIMSPSDFFYYGRTDDLKLIWQQPEFNHHDFSQQLIQQAQKVAGTPFALEAEQTYCQIWLKNIARDNTKLLKHRFDINHHDIVIWERFLASNIIIADPQTMGLGLRKISQRKLKRANEYSHIDWLKLYKQYCDNTVTININKDQRHLELRRFFKLPLSKLTFKLKNRVPN</sequence>
<gene>
    <name evidence="2" type="ORF">C9J18_11240</name>
    <name evidence="1" type="ORF">CTM96_09885</name>
</gene>
<dbReference type="Proteomes" id="UP000241618">
    <property type="component" value="Unassembled WGS sequence"/>
</dbReference>